<comment type="caution">
    <text evidence="1">The sequence shown here is derived from an EMBL/GenBank/DDBJ whole genome shotgun (WGS) entry which is preliminary data.</text>
</comment>
<gene>
    <name evidence="1" type="ORF">PZA18_12555</name>
</gene>
<evidence type="ECO:0000313" key="2">
    <source>
        <dbReference type="Proteomes" id="UP001172778"/>
    </source>
</evidence>
<proteinExistence type="predicted"/>
<dbReference type="SUPFAM" id="SSF69635">
    <property type="entry name" value="Type III secretory system chaperone-like"/>
    <property type="match status" value="1"/>
</dbReference>
<dbReference type="Gene3D" id="3.30.1460.10">
    <property type="match status" value="1"/>
</dbReference>
<reference evidence="1" key="1">
    <citation type="submission" date="2023-03" db="EMBL/GenBank/DDBJ databases">
        <title>Chitinimonas shenzhenensis gen. nov., sp. nov., a novel member of family Burkholderiaceae isolated from activated sludge collected in Shen Zhen, China.</title>
        <authorList>
            <person name="Wang X."/>
        </authorList>
    </citation>
    <scope>NUCLEOTIDE SEQUENCE</scope>
    <source>
        <strain evidence="1">DQS-5</strain>
    </source>
</reference>
<dbReference type="CDD" id="cd16364">
    <property type="entry name" value="T3SC_I-like"/>
    <property type="match status" value="1"/>
</dbReference>
<name>A0ABT7DXT6_9NEIS</name>
<evidence type="ECO:0000313" key="1">
    <source>
        <dbReference type="EMBL" id="MDK2124877.1"/>
    </source>
</evidence>
<dbReference type="Pfam" id="PF05932">
    <property type="entry name" value="CesT"/>
    <property type="match status" value="1"/>
</dbReference>
<protein>
    <submittedName>
        <fullName evidence="1">Type III secretion system chaperone</fullName>
    </submittedName>
</protein>
<dbReference type="InterPro" id="IPR010261">
    <property type="entry name" value="Tir_chaperone"/>
</dbReference>
<dbReference type="Proteomes" id="UP001172778">
    <property type="component" value="Unassembled WGS sequence"/>
</dbReference>
<dbReference type="RefSeq" id="WP_284101189.1">
    <property type="nucleotide sequence ID" value="NZ_JARRAF010000013.1"/>
</dbReference>
<organism evidence="1 2">
    <name type="scientific">Parachitinimonas caeni</name>
    <dbReference type="NCBI Taxonomy" id="3031301"/>
    <lineage>
        <taxon>Bacteria</taxon>
        <taxon>Pseudomonadati</taxon>
        <taxon>Pseudomonadota</taxon>
        <taxon>Betaproteobacteria</taxon>
        <taxon>Neisseriales</taxon>
        <taxon>Chitinibacteraceae</taxon>
        <taxon>Parachitinimonas</taxon>
    </lineage>
</organism>
<dbReference type="EMBL" id="JARRAF010000013">
    <property type="protein sequence ID" value="MDK2124877.1"/>
    <property type="molecule type" value="Genomic_DNA"/>
</dbReference>
<accession>A0ABT7DXT6</accession>
<keyword evidence="2" id="KW-1185">Reference proteome</keyword>
<sequence length="154" mass="16558">MSFHHLLKDACAQLGITANALSDGIIEYKLQLRDGSLLTVEKLDGVDALCLSSLVCFMPGGQDLLALYELLLEAQAFGLLTDGASFTASRTNGKIILYRHLDLDGLDGIRLASAIKRFTAVHKVWKDAYDSGRLMSLANTAGNARTVPTAISFA</sequence>